<feature type="signal peptide" evidence="1">
    <location>
        <begin position="1"/>
        <end position="22"/>
    </location>
</feature>
<evidence type="ECO:0000313" key="3">
    <source>
        <dbReference type="Proteomes" id="UP000242818"/>
    </source>
</evidence>
<dbReference type="SUPFAM" id="SSF56935">
    <property type="entry name" value="Porins"/>
    <property type="match status" value="1"/>
</dbReference>
<gene>
    <name evidence="2" type="ORF">GA0116948_105161</name>
</gene>
<dbReference type="STRING" id="1335309.GA0116948_105161"/>
<organism evidence="2 3">
    <name type="scientific">Chitinophaga costaii</name>
    <dbReference type="NCBI Taxonomy" id="1335309"/>
    <lineage>
        <taxon>Bacteria</taxon>
        <taxon>Pseudomonadati</taxon>
        <taxon>Bacteroidota</taxon>
        <taxon>Chitinophagia</taxon>
        <taxon>Chitinophagales</taxon>
        <taxon>Chitinophagaceae</taxon>
        <taxon>Chitinophaga</taxon>
    </lineage>
</organism>
<evidence type="ECO:0000256" key="1">
    <source>
        <dbReference type="SAM" id="SignalP"/>
    </source>
</evidence>
<evidence type="ECO:0000313" key="2">
    <source>
        <dbReference type="EMBL" id="SCC28266.1"/>
    </source>
</evidence>
<dbReference type="InterPro" id="IPR008969">
    <property type="entry name" value="CarboxyPept-like_regulatory"/>
</dbReference>
<reference evidence="2 3" key="1">
    <citation type="submission" date="2016-08" db="EMBL/GenBank/DDBJ databases">
        <authorList>
            <person name="Seilhamer J.J."/>
        </authorList>
    </citation>
    <scope>NUCLEOTIDE SEQUENCE [LARGE SCALE GENOMIC DNA]</scope>
    <source>
        <strain evidence="2 3">A37T2</strain>
    </source>
</reference>
<feature type="chain" id="PRO_5008690361" description="CarboxypepD_reg-like domain-containing protein" evidence="1">
    <location>
        <begin position="23"/>
        <end position="883"/>
    </location>
</feature>
<dbReference type="Proteomes" id="UP000242818">
    <property type="component" value="Unassembled WGS sequence"/>
</dbReference>
<sequence>MAYLFRSCLVVMILLTCWSNKALCQQAITGIVTEAATGKPIAGTSIVCSVAHSTQILNFGITDAQGRFHFTVHAPNTDSLVLKFSHVGFTTELLSLFHKANPIIIKLVNKDQVLPEITIHDINKGILKRKDTVDYAADSFATKNDRVLADIIKKLPGMEMKGNQIYYQGNPLQKFYVNGLDLMGGRYGLITNNLPLENVKKVQIVENDQPTKILDSLVPSDKASLNVVLKKHTTTGSGNIGVGASPALWDVSLTPMSFYKHFQMVNTIQVNNTGNDVSDQLKDQINEKAGEAYAADRYVSVMDAGHPPVDQSTWLQNNVKMASTNILYKTQNNLQLRGSLTYIHDAQDNKSYNSTTMMLPAQTVTITEAVKNIYHLNNLTGGLSLEKNEKNIFLKDQLIVDAKWNKNEGWDTRNDTTDISQVNKEQVTSLSNDFKLTLKVGKQLMGINSSTFYKRTPENLVISPGQFTKILNTGIDYQQAFQQVNFHYFTTDNFLHFIKKLHLLTIDFKGGFLFENRLLKSALATDVNPNLSKIFQNNDAFIHTKFYLSPGFRVEKRNWLFELSTPLNWQTFSNQYNHIKSDSTTTRKLTLDPTFTIRFKPTLRWNFYGSVSYKNDFGSQGNLYKGYILQSFQSMNRSLAGVVSQGNTMAYSFYSTYEDIRKAWFSNLSVSYIRSYNNFINETSIDSLGLTVNEMLPIGNNRNVFTSTMGVSKLITGIQSIVKVKGRFNTSLSDQYLNDSFASLHATSAGLSLDVINSSLAWFDFAYKFDYNYSISSYPGMDLHAVTSMNHSLKMNFYPLKGQSLTSKLDYFTSRPAVQSNKLLVNLKYMVTLPKTKTDLSLTVVNVLNARQYINQYNYQYIRYYNELYLRPRQVVASVRFNF</sequence>
<protein>
    <recommendedName>
        <fullName evidence="4">CarboxypepD_reg-like domain-containing protein</fullName>
    </recommendedName>
</protein>
<accession>A0A1C4DAE2</accession>
<proteinExistence type="predicted"/>
<dbReference type="EMBL" id="FMAR01000005">
    <property type="protein sequence ID" value="SCC28266.1"/>
    <property type="molecule type" value="Genomic_DNA"/>
</dbReference>
<keyword evidence="1" id="KW-0732">Signal</keyword>
<dbReference type="SUPFAM" id="SSF49464">
    <property type="entry name" value="Carboxypeptidase regulatory domain-like"/>
    <property type="match status" value="1"/>
</dbReference>
<dbReference type="AlphaFoldDB" id="A0A1C4DAE2"/>
<keyword evidence="3" id="KW-1185">Reference proteome</keyword>
<evidence type="ECO:0008006" key="4">
    <source>
        <dbReference type="Google" id="ProtNLM"/>
    </source>
</evidence>
<name>A0A1C4DAE2_9BACT</name>